<evidence type="ECO:0000313" key="1">
    <source>
        <dbReference type="EMBL" id="EIE23335.1"/>
    </source>
</evidence>
<evidence type="ECO:0000313" key="2">
    <source>
        <dbReference type="Proteomes" id="UP000007264"/>
    </source>
</evidence>
<dbReference type="InterPro" id="IPR036291">
    <property type="entry name" value="NAD(P)-bd_dom_sf"/>
</dbReference>
<dbReference type="SUPFAM" id="SSF51735">
    <property type="entry name" value="NAD(P)-binding Rossmann-fold domains"/>
    <property type="match status" value="2"/>
</dbReference>
<name>I0YY66_COCSC</name>
<dbReference type="Proteomes" id="UP000007264">
    <property type="component" value="Unassembled WGS sequence"/>
</dbReference>
<dbReference type="OrthoDB" id="1669814at2759"/>
<dbReference type="AlphaFoldDB" id="I0YY66"/>
<dbReference type="Pfam" id="PF13561">
    <property type="entry name" value="adh_short_C2"/>
    <property type="match status" value="2"/>
</dbReference>
<dbReference type="PRINTS" id="PR00081">
    <property type="entry name" value="GDHRDH"/>
</dbReference>
<dbReference type="EMBL" id="AGSI01000007">
    <property type="protein sequence ID" value="EIE23335.1"/>
    <property type="molecule type" value="Genomic_DNA"/>
</dbReference>
<dbReference type="PANTHER" id="PTHR43975:SF2">
    <property type="entry name" value="EG:BACR7A4.14 PROTEIN-RELATED"/>
    <property type="match status" value="1"/>
</dbReference>
<dbReference type="KEGG" id="csl:COCSUDRAFT_41604"/>
<organism evidence="1 2">
    <name type="scientific">Coccomyxa subellipsoidea (strain C-169)</name>
    <name type="common">Green microalga</name>
    <dbReference type="NCBI Taxonomy" id="574566"/>
    <lineage>
        <taxon>Eukaryota</taxon>
        <taxon>Viridiplantae</taxon>
        <taxon>Chlorophyta</taxon>
        <taxon>core chlorophytes</taxon>
        <taxon>Trebouxiophyceae</taxon>
        <taxon>Trebouxiophyceae incertae sedis</taxon>
        <taxon>Coccomyxaceae</taxon>
        <taxon>Coccomyxa</taxon>
        <taxon>Coccomyxa subellipsoidea</taxon>
    </lineage>
</organism>
<proteinExistence type="predicted"/>
<dbReference type="InterPro" id="IPR002347">
    <property type="entry name" value="SDR_fam"/>
</dbReference>
<dbReference type="STRING" id="574566.I0YY66"/>
<accession>I0YY66</accession>
<dbReference type="PRINTS" id="PR00080">
    <property type="entry name" value="SDRFAMILY"/>
</dbReference>
<protein>
    <submittedName>
        <fullName evidence="1">NAD(P)-binding protein</fullName>
    </submittedName>
</protein>
<dbReference type="Gene3D" id="3.40.50.720">
    <property type="entry name" value="NAD(P)-binding Rossmann-like Domain"/>
    <property type="match status" value="3"/>
</dbReference>
<comment type="caution">
    <text evidence="1">The sequence shown here is derived from an EMBL/GenBank/DDBJ whole genome shotgun (WGS) entry which is preliminary data.</text>
</comment>
<dbReference type="GeneID" id="17041323"/>
<dbReference type="RefSeq" id="XP_005647879.1">
    <property type="nucleotide sequence ID" value="XM_005647822.1"/>
</dbReference>
<sequence length="379" mass="39432">MGRAVIVTGASAGIGLGIALKFLNEGDDVVLVGRSLDRLKSAIPEIFEAKGKALFLAQDVSTLEGCKAIIEEGVKLLGGRLDALVNNAGAYSVSKAAVDMLTKASALELAPKGVRVNAINPGTVQTGIFTTAGFTQEQAAAYMVKSAGVTPLGRVGTPEDVAELCYFLTDKAKSGWLTGQCIVLDGAGKFGLFLENITPEQWATHMDLNVNSVLYLTQLAIPLLEASNHILIPNPFVQCSNSGCPVSGNHASKGSIVNISSIAGQRPVRGAAAYCVSKAAVDMLTKASALELAPKGIRVNAINPSTVESNFFTTAGLSQEQAKAYMVNSATGHPIGRVGVPADVAELCYFLTDNAKSGWLTGQCILLDGGRLLPIPMAN</sequence>
<gene>
    <name evidence="1" type="ORF">COCSUDRAFT_41604</name>
</gene>
<dbReference type="PANTHER" id="PTHR43975">
    <property type="entry name" value="ZGC:101858"/>
    <property type="match status" value="1"/>
</dbReference>
<dbReference type="eggNOG" id="KOG0725">
    <property type="taxonomic scope" value="Eukaryota"/>
</dbReference>
<keyword evidence="2" id="KW-1185">Reference proteome</keyword>
<reference evidence="1 2" key="1">
    <citation type="journal article" date="2012" name="Genome Biol.">
        <title>The genome of the polar eukaryotic microalga coccomyxa subellipsoidea reveals traits of cold adaptation.</title>
        <authorList>
            <person name="Blanc G."/>
            <person name="Agarkova I."/>
            <person name="Grimwood J."/>
            <person name="Kuo A."/>
            <person name="Brueggeman A."/>
            <person name="Dunigan D."/>
            <person name="Gurnon J."/>
            <person name="Ladunga I."/>
            <person name="Lindquist E."/>
            <person name="Lucas S."/>
            <person name="Pangilinan J."/>
            <person name="Proschold T."/>
            <person name="Salamov A."/>
            <person name="Schmutz J."/>
            <person name="Weeks D."/>
            <person name="Yamada T."/>
            <person name="Claverie J.M."/>
            <person name="Grigoriev I."/>
            <person name="Van Etten J."/>
            <person name="Lomsadze A."/>
            <person name="Borodovsky M."/>
        </authorList>
    </citation>
    <scope>NUCLEOTIDE SEQUENCE [LARGE SCALE GENOMIC DNA]</scope>
    <source>
        <strain evidence="1 2">C-169</strain>
    </source>
</reference>